<feature type="chain" id="PRO_5012730530" evidence="1">
    <location>
        <begin position="24"/>
        <end position="414"/>
    </location>
</feature>
<proteinExistence type="predicted"/>
<dbReference type="PANTHER" id="PTHR42852:SF13">
    <property type="entry name" value="PROTEIN DIPZ"/>
    <property type="match status" value="1"/>
</dbReference>
<dbReference type="PROSITE" id="PS51352">
    <property type="entry name" value="THIOREDOXIN_2"/>
    <property type="match status" value="1"/>
</dbReference>
<dbReference type="GO" id="GO:0016209">
    <property type="term" value="F:antioxidant activity"/>
    <property type="evidence" value="ECO:0007669"/>
    <property type="project" value="InterPro"/>
</dbReference>
<dbReference type="KEGG" id="pbor:BSF38_03543"/>
<dbReference type="CDD" id="cd02966">
    <property type="entry name" value="TlpA_like_family"/>
    <property type="match status" value="1"/>
</dbReference>
<evidence type="ECO:0000259" key="2">
    <source>
        <dbReference type="PROSITE" id="PS51352"/>
    </source>
</evidence>
<dbReference type="Gene3D" id="3.40.30.10">
    <property type="entry name" value="Glutaredoxin"/>
    <property type="match status" value="1"/>
</dbReference>
<dbReference type="InterPro" id="IPR050553">
    <property type="entry name" value="Thioredoxin_ResA/DsbE_sf"/>
</dbReference>
<dbReference type="Pfam" id="PF00578">
    <property type="entry name" value="AhpC-TSA"/>
    <property type="match status" value="1"/>
</dbReference>
<dbReference type="GO" id="GO:0016491">
    <property type="term" value="F:oxidoreductase activity"/>
    <property type="evidence" value="ECO:0007669"/>
    <property type="project" value="InterPro"/>
</dbReference>
<dbReference type="SUPFAM" id="SSF52833">
    <property type="entry name" value="Thioredoxin-like"/>
    <property type="match status" value="1"/>
</dbReference>
<feature type="signal peptide" evidence="1">
    <location>
        <begin position="1"/>
        <end position="23"/>
    </location>
</feature>
<protein>
    <submittedName>
        <fullName evidence="3">Thiol-disulfide oxidoreductase ResA</fullName>
    </submittedName>
</protein>
<dbReference type="InterPro" id="IPR036249">
    <property type="entry name" value="Thioredoxin-like_sf"/>
</dbReference>
<keyword evidence="4" id="KW-1185">Reference proteome</keyword>
<dbReference type="EMBL" id="CP019082">
    <property type="protein sequence ID" value="APW62011.1"/>
    <property type="molecule type" value="Genomic_DNA"/>
</dbReference>
<keyword evidence="1" id="KW-0732">Signal</keyword>
<dbReference type="InterPro" id="IPR013766">
    <property type="entry name" value="Thioredoxin_domain"/>
</dbReference>
<dbReference type="Proteomes" id="UP000186309">
    <property type="component" value="Chromosome"/>
</dbReference>
<evidence type="ECO:0000313" key="3">
    <source>
        <dbReference type="EMBL" id="APW62011.1"/>
    </source>
</evidence>
<organism evidence="3 4">
    <name type="scientific">Paludisphaera borealis</name>
    <dbReference type="NCBI Taxonomy" id="1387353"/>
    <lineage>
        <taxon>Bacteria</taxon>
        <taxon>Pseudomonadati</taxon>
        <taxon>Planctomycetota</taxon>
        <taxon>Planctomycetia</taxon>
        <taxon>Isosphaerales</taxon>
        <taxon>Isosphaeraceae</taxon>
        <taxon>Paludisphaera</taxon>
    </lineage>
</organism>
<dbReference type="AlphaFoldDB" id="A0A1U7CSV5"/>
<dbReference type="PANTHER" id="PTHR42852">
    <property type="entry name" value="THIOL:DISULFIDE INTERCHANGE PROTEIN DSBE"/>
    <property type="match status" value="1"/>
</dbReference>
<dbReference type="STRING" id="1387353.BSF38_03543"/>
<accession>A0A1U7CSV5</accession>
<dbReference type="InterPro" id="IPR000866">
    <property type="entry name" value="AhpC/TSA"/>
</dbReference>
<feature type="domain" description="Thioredoxin" evidence="2">
    <location>
        <begin position="260"/>
        <end position="414"/>
    </location>
</feature>
<sequence length="414" mass="45094">MKIKRRRIAICSILLVTCSAAIPARTDGMHEVRGRVVGQDGKAVAGAAVGCFWRANGTGNGPDGKQLDLEDPVKLKEFWGNLGRMEPVGRDSATTDAEGRFAVTIKASRHALMAMDSPRERGGLVVLPKGKDDEPVEIRVGPMVKVRGALKDPSAKGETGWTHVYVNMPDDPERPLDATRLVSCGSFDSRFEMSLPPGPYVLDGYTEARDADLGPAKTIVLAAGDAEVDLGVLLLSKVKDDIAARSERGKSDGTWIDVAQRFGRPAPEWRLTDARGVPKGARVQDFRGKWLLIYFWGFGCAPCLGTELPALARFYEDHQADRNRFEVVAVCIDDDEASTSMAAVDRKLENVVKHVWGGKALPFPVVLDASYQSMENFGVTRFGPLLVDPDGDLILGDLTTLTEKLKRVEPPTRP</sequence>
<evidence type="ECO:0000256" key="1">
    <source>
        <dbReference type="SAM" id="SignalP"/>
    </source>
</evidence>
<gene>
    <name evidence="3" type="primary">resA_11</name>
    <name evidence="3" type="ORF">BSF38_03543</name>
</gene>
<reference evidence="4" key="1">
    <citation type="submission" date="2016-12" db="EMBL/GenBank/DDBJ databases">
        <title>Comparative genomics of four Isosphaeraceae planctomycetes: a common pool of plasmids and glycoside hydrolase genes.</title>
        <authorList>
            <person name="Ivanova A."/>
        </authorList>
    </citation>
    <scope>NUCLEOTIDE SEQUENCE [LARGE SCALE GENOMIC DNA]</scope>
    <source>
        <strain evidence="4">PX4</strain>
    </source>
</reference>
<dbReference type="OrthoDB" id="256882at2"/>
<evidence type="ECO:0000313" key="4">
    <source>
        <dbReference type="Proteomes" id="UP000186309"/>
    </source>
</evidence>
<name>A0A1U7CSV5_9BACT</name>
<dbReference type="RefSeq" id="WP_083713038.1">
    <property type="nucleotide sequence ID" value="NZ_CP019082.1"/>
</dbReference>